<evidence type="ECO:0000256" key="8">
    <source>
        <dbReference type="ARBA" id="ARBA00022989"/>
    </source>
</evidence>
<comment type="similarity">
    <text evidence="12">Belongs to the pannexin family.</text>
</comment>
<comment type="subcellular location">
    <subcellularLocation>
        <location evidence="1">Cell junction</location>
        <location evidence="1">Gap junction</location>
    </subcellularLocation>
    <subcellularLocation>
        <location evidence="2 12">Cell membrane</location>
        <topology evidence="2 12">Multi-pass membrane protein</topology>
    </subcellularLocation>
</comment>
<dbReference type="GO" id="GO:0005921">
    <property type="term" value="C:gap junction"/>
    <property type="evidence" value="ECO:0007669"/>
    <property type="project" value="UniProtKB-SubCell"/>
</dbReference>
<accession>A0A915D723</accession>
<evidence type="ECO:0000256" key="3">
    <source>
        <dbReference type="ARBA" id="ARBA00022448"/>
    </source>
</evidence>
<feature type="transmembrane region" description="Helical" evidence="12">
    <location>
        <begin position="199"/>
        <end position="223"/>
    </location>
</feature>
<reference evidence="14" key="1">
    <citation type="submission" date="2022-11" db="UniProtKB">
        <authorList>
            <consortium name="WormBaseParasite"/>
        </authorList>
    </citation>
    <scope>IDENTIFICATION</scope>
</reference>
<comment type="function">
    <text evidence="12">Structural component of the gap junctions.</text>
</comment>
<keyword evidence="7" id="KW-0965">Cell junction</keyword>
<evidence type="ECO:0000256" key="2">
    <source>
        <dbReference type="ARBA" id="ARBA00004651"/>
    </source>
</evidence>
<sequence>MFEIKFLKETINKLKPCSLEDIVDKAHSFATVGLLTGLALILCAKQIFGDAISCMAPAESPKSWIPYINSYCFVTGTYVIDKAVELMPQDEVHPLDASKIDVSYYQWVPYVLVLQAAFFYGPHLFWSLYRKSQTDVSFNHLVDKCVKSRGLSTDKYDEEVEDVVANIVKTYEHRQIKEKSAGLGSAGMFAYLVSKLLNVLNVVAQLVLVSIFIGNAGFGFQVIDNAMDGQYWNQTGYFPLCLCTFKQSALNGEQPHTIQCVLMMNMLNEKIFVLLYVWFIILLFASRSSTKRYLKSHPLRDDVEWRKFADLQLDHDGLLLLRFIENNAGFLMASEVACKLYDSLRKSSVQVEEKIVAGDGGSKKQARSGDGWNDGHPLLYHPAVQN</sequence>
<name>A0A915D723_9BILA</name>
<protein>
    <recommendedName>
        <fullName evidence="12">Innexin</fullName>
    </recommendedName>
</protein>
<keyword evidence="9 12" id="KW-0406">Ion transport</keyword>
<keyword evidence="11 12" id="KW-0407">Ion channel</keyword>
<keyword evidence="8 12" id="KW-1133">Transmembrane helix</keyword>
<feature type="transmembrane region" description="Helical" evidence="12">
    <location>
        <begin position="107"/>
        <end position="129"/>
    </location>
</feature>
<keyword evidence="4" id="KW-1003">Cell membrane</keyword>
<feature type="transmembrane region" description="Helical" evidence="12">
    <location>
        <begin position="271"/>
        <end position="290"/>
    </location>
</feature>
<evidence type="ECO:0000256" key="12">
    <source>
        <dbReference type="RuleBase" id="RU010713"/>
    </source>
</evidence>
<dbReference type="PANTHER" id="PTHR11893:SF20">
    <property type="entry name" value="INNEXIN-3"/>
    <property type="match status" value="1"/>
</dbReference>
<keyword evidence="5 12" id="KW-0812">Transmembrane</keyword>
<evidence type="ECO:0000256" key="6">
    <source>
        <dbReference type="ARBA" id="ARBA00022868"/>
    </source>
</evidence>
<evidence type="ECO:0000256" key="10">
    <source>
        <dbReference type="ARBA" id="ARBA00023136"/>
    </source>
</evidence>
<dbReference type="GO" id="GO:0005886">
    <property type="term" value="C:plasma membrane"/>
    <property type="evidence" value="ECO:0007669"/>
    <property type="project" value="UniProtKB-SubCell"/>
</dbReference>
<comment type="caution">
    <text evidence="12">Lacks conserved residue(s) required for the propagation of feature annotation.</text>
</comment>
<dbReference type="Proteomes" id="UP000887574">
    <property type="component" value="Unplaced"/>
</dbReference>
<keyword evidence="13" id="KW-1185">Reference proteome</keyword>
<gene>
    <name evidence="12" type="primary">inx</name>
</gene>
<evidence type="ECO:0000256" key="11">
    <source>
        <dbReference type="ARBA" id="ARBA00023303"/>
    </source>
</evidence>
<evidence type="ECO:0000313" key="13">
    <source>
        <dbReference type="Proteomes" id="UP000887574"/>
    </source>
</evidence>
<organism evidence="13 14">
    <name type="scientific">Ditylenchus dipsaci</name>
    <dbReference type="NCBI Taxonomy" id="166011"/>
    <lineage>
        <taxon>Eukaryota</taxon>
        <taxon>Metazoa</taxon>
        <taxon>Ecdysozoa</taxon>
        <taxon>Nematoda</taxon>
        <taxon>Chromadorea</taxon>
        <taxon>Rhabditida</taxon>
        <taxon>Tylenchina</taxon>
        <taxon>Tylenchomorpha</taxon>
        <taxon>Sphaerularioidea</taxon>
        <taxon>Anguinidae</taxon>
        <taxon>Anguininae</taxon>
        <taxon>Ditylenchus</taxon>
    </lineage>
</organism>
<dbReference type="AlphaFoldDB" id="A0A915D723"/>
<dbReference type="InterPro" id="IPR000990">
    <property type="entry name" value="Innexin"/>
</dbReference>
<dbReference type="PRINTS" id="PR01262">
    <property type="entry name" value="INNEXIN"/>
</dbReference>
<evidence type="ECO:0000256" key="9">
    <source>
        <dbReference type="ARBA" id="ARBA00023065"/>
    </source>
</evidence>
<evidence type="ECO:0000256" key="1">
    <source>
        <dbReference type="ARBA" id="ARBA00004610"/>
    </source>
</evidence>
<keyword evidence="10 12" id="KW-0472">Membrane</keyword>
<dbReference type="PANTHER" id="PTHR11893">
    <property type="entry name" value="INNEXIN"/>
    <property type="match status" value="1"/>
</dbReference>
<evidence type="ECO:0000256" key="7">
    <source>
        <dbReference type="ARBA" id="ARBA00022949"/>
    </source>
</evidence>
<keyword evidence="3 12" id="KW-0813">Transport</keyword>
<keyword evidence="6" id="KW-0303">Gap junction</keyword>
<evidence type="ECO:0000256" key="4">
    <source>
        <dbReference type="ARBA" id="ARBA00022475"/>
    </source>
</evidence>
<dbReference type="Pfam" id="PF00876">
    <property type="entry name" value="Innexin"/>
    <property type="match status" value="1"/>
</dbReference>
<evidence type="ECO:0000256" key="5">
    <source>
        <dbReference type="ARBA" id="ARBA00022692"/>
    </source>
</evidence>
<proteinExistence type="inferred from homology"/>
<dbReference type="GO" id="GO:0034220">
    <property type="term" value="P:monoatomic ion transmembrane transport"/>
    <property type="evidence" value="ECO:0007669"/>
    <property type="project" value="UniProtKB-KW"/>
</dbReference>
<dbReference type="WBParaSite" id="jg16418">
    <property type="protein sequence ID" value="jg16418"/>
    <property type="gene ID" value="jg16418"/>
</dbReference>
<dbReference type="PROSITE" id="PS51013">
    <property type="entry name" value="PANNEXIN"/>
    <property type="match status" value="1"/>
</dbReference>
<evidence type="ECO:0000313" key="14">
    <source>
        <dbReference type="WBParaSite" id="jg16418"/>
    </source>
</evidence>